<evidence type="ECO:0000313" key="4">
    <source>
        <dbReference type="Proteomes" id="UP000573327"/>
    </source>
</evidence>
<evidence type="ECO:0000256" key="1">
    <source>
        <dbReference type="SAM" id="MobiDB-lite"/>
    </source>
</evidence>
<accession>A0A7W7SHE1</accession>
<proteinExistence type="predicted"/>
<dbReference type="Proteomes" id="UP000573327">
    <property type="component" value="Unassembled WGS sequence"/>
</dbReference>
<evidence type="ECO:0000256" key="2">
    <source>
        <dbReference type="SAM" id="Phobius"/>
    </source>
</evidence>
<keyword evidence="2" id="KW-0472">Membrane</keyword>
<feature type="compositionally biased region" description="Basic and acidic residues" evidence="1">
    <location>
        <begin position="87"/>
        <end position="107"/>
    </location>
</feature>
<dbReference type="RefSeq" id="WP_184921724.1">
    <property type="nucleotide sequence ID" value="NZ_JACHJR010000001.1"/>
</dbReference>
<evidence type="ECO:0000313" key="3">
    <source>
        <dbReference type="EMBL" id="MBB4950509.1"/>
    </source>
</evidence>
<feature type="region of interest" description="Disordered" evidence="1">
    <location>
        <begin position="87"/>
        <end position="114"/>
    </location>
</feature>
<gene>
    <name evidence="3" type="ORF">F4556_006044</name>
</gene>
<sequence>MSRLLPHIHSVASELESAAGRTRRGYDRYLVPRPVALPPYGGPTATQISRAHRRRAAGIVSLGLLGLAGALALRRWRRRSDALERFTLPDHDLPDHDLPEHDDERPRVVSRGVV</sequence>
<dbReference type="AlphaFoldDB" id="A0A7W7SHE1"/>
<name>A0A7W7SHE1_9ACTN</name>
<organism evidence="3 4">
    <name type="scientific">Kitasatospora gansuensis</name>
    <dbReference type="NCBI Taxonomy" id="258050"/>
    <lineage>
        <taxon>Bacteria</taxon>
        <taxon>Bacillati</taxon>
        <taxon>Actinomycetota</taxon>
        <taxon>Actinomycetes</taxon>
        <taxon>Kitasatosporales</taxon>
        <taxon>Streptomycetaceae</taxon>
        <taxon>Kitasatospora</taxon>
    </lineage>
</organism>
<comment type="caution">
    <text evidence="3">The sequence shown here is derived from an EMBL/GenBank/DDBJ whole genome shotgun (WGS) entry which is preliminary data.</text>
</comment>
<protein>
    <submittedName>
        <fullName evidence="3">Uncharacterized protein</fullName>
    </submittedName>
</protein>
<keyword evidence="2" id="KW-0812">Transmembrane</keyword>
<reference evidence="3 4" key="1">
    <citation type="submission" date="2020-08" db="EMBL/GenBank/DDBJ databases">
        <title>Sequencing the genomes of 1000 actinobacteria strains.</title>
        <authorList>
            <person name="Klenk H.-P."/>
        </authorList>
    </citation>
    <scope>NUCLEOTIDE SEQUENCE [LARGE SCALE GENOMIC DNA]</scope>
    <source>
        <strain evidence="3 4">DSM 44786</strain>
    </source>
</reference>
<dbReference type="EMBL" id="JACHJR010000001">
    <property type="protein sequence ID" value="MBB4950509.1"/>
    <property type="molecule type" value="Genomic_DNA"/>
</dbReference>
<keyword evidence="2" id="KW-1133">Transmembrane helix</keyword>
<feature type="transmembrane region" description="Helical" evidence="2">
    <location>
        <begin position="56"/>
        <end position="73"/>
    </location>
</feature>
<keyword evidence="4" id="KW-1185">Reference proteome</keyword>